<evidence type="ECO:0000313" key="3">
    <source>
        <dbReference type="Proteomes" id="UP000265619"/>
    </source>
</evidence>
<sequence length="105" mass="11365">MKIAISATACVLAAAFLAGYASPGMAAGQCSSDAVSDDSCYRLLRESERQCRQADLRNRDLGKQSKVVMQCEQFDGLGRCERAQYRCVGDGRRVIHYGIAVGVRG</sequence>
<evidence type="ECO:0000313" key="2">
    <source>
        <dbReference type="EMBL" id="RIX82841.1"/>
    </source>
</evidence>
<reference evidence="2 3" key="1">
    <citation type="submission" date="2018-09" db="EMBL/GenBank/DDBJ databases">
        <title>Acidovorax cavernicola nov. sp. isolated from Gruta de las Maravillas (Aracena, Spain).</title>
        <authorList>
            <person name="Jurado V."/>
            <person name="Gutierrez-Patricio S."/>
            <person name="Gonzalez-Pimentel J.L."/>
            <person name="Miller A.Z."/>
            <person name="Laiz L."/>
            <person name="Saiz-Jimenez C."/>
        </authorList>
    </citation>
    <scope>NUCLEOTIDE SEQUENCE [LARGE SCALE GENOMIC DNA]</scope>
    <source>
        <strain evidence="2 3">1011MAR4D40.2</strain>
    </source>
</reference>
<evidence type="ECO:0000256" key="1">
    <source>
        <dbReference type="SAM" id="SignalP"/>
    </source>
</evidence>
<dbReference type="EMBL" id="QXMN01000006">
    <property type="protein sequence ID" value="RIX82841.1"/>
    <property type="molecule type" value="Genomic_DNA"/>
</dbReference>
<name>A0A9X8D751_9BURK</name>
<dbReference type="AlphaFoldDB" id="A0A9X8D751"/>
<dbReference type="Proteomes" id="UP000265619">
    <property type="component" value="Unassembled WGS sequence"/>
</dbReference>
<proteinExistence type="predicted"/>
<organism evidence="2 3">
    <name type="scientific">Acidovorax cavernicola</name>
    <dbReference type="NCBI Taxonomy" id="1675792"/>
    <lineage>
        <taxon>Bacteria</taxon>
        <taxon>Pseudomonadati</taxon>
        <taxon>Pseudomonadota</taxon>
        <taxon>Betaproteobacteria</taxon>
        <taxon>Burkholderiales</taxon>
        <taxon>Comamonadaceae</taxon>
        <taxon>Acidovorax</taxon>
    </lineage>
</organism>
<feature type="signal peptide" evidence="1">
    <location>
        <begin position="1"/>
        <end position="26"/>
    </location>
</feature>
<dbReference type="RefSeq" id="WP_119552975.1">
    <property type="nucleotide sequence ID" value="NZ_QXMN01000006.1"/>
</dbReference>
<keyword evidence="3" id="KW-1185">Reference proteome</keyword>
<comment type="caution">
    <text evidence="2">The sequence shown here is derived from an EMBL/GenBank/DDBJ whole genome shotgun (WGS) entry which is preliminary data.</text>
</comment>
<keyword evidence="1" id="KW-0732">Signal</keyword>
<accession>A0A9X8D751</accession>
<protein>
    <submittedName>
        <fullName evidence="2">Uncharacterized protein</fullName>
    </submittedName>
</protein>
<feature type="chain" id="PRO_5040984860" evidence="1">
    <location>
        <begin position="27"/>
        <end position="105"/>
    </location>
</feature>
<gene>
    <name evidence="2" type="ORF">D3H34_08330</name>
</gene>